<dbReference type="EMBL" id="BBJM01000048">
    <property type="protein sequence ID" value="GAK48686.1"/>
    <property type="molecule type" value="Genomic_DNA"/>
</dbReference>
<gene>
    <name evidence="1" type="ORF">LOSG293_480090</name>
</gene>
<keyword evidence="2" id="KW-1185">Reference proteome</keyword>
<accession>A0A081BKW8</accession>
<dbReference type="OrthoDB" id="2290332at2"/>
<name>A0A081BKW8_9LACO</name>
<dbReference type="AlphaFoldDB" id="A0A081BKW8"/>
<protein>
    <submittedName>
        <fullName evidence="1">Putative transposase</fullName>
    </submittedName>
</protein>
<comment type="caution">
    <text evidence="1">The sequence shown here is derived from an EMBL/GenBank/DDBJ whole genome shotgun (WGS) entry which is preliminary data.</text>
</comment>
<dbReference type="STRING" id="1291743.LOSG293_480090"/>
<evidence type="ECO:0000313" key="2">
    <source>
        <dbReference type="Proteomes" id="UP000028700"/>
    </source>
</evidence>
<reference evidence="1" key="1">
    <citation type="journal article" date="2014" name="Genome Announc.">
        <title>Draft Genome Sequence of Lactobacillus oryzae Strain SG293T.</title>
        <authorList>
            <person name="Tanizawa Y."/>
            <person name="Fujisawa T."/>
            <person name="Mochizuki T."/>
            <person name="Kaminuma E."/>
            <person name="Nakamura Y."/>
            <person name="Tohno M."/>
        </authorList>
    </citation>
    <scope>NUCLEOTIDE SEQUENCE [LARGE SCALE GENOMIC DNA]</scope>
    <source>
        <strain evidence="1">SG293</strain>
    </source>
</reference>
<dbReference type="RefSeq" id="WP_027822616.1">
    <property type="nucleotide sequence ID" value="NZ_BBAZ01000045.1"/>
</dbReference>
<sequence>MKNQTRNVRLAIKKGNEIIADFKQHTHGKLNLWVSITDLSEKYNITAEAHSKFNPGVYTTIAAQLPFSDFTYDEFVEVLMAFQKEWDIPVLTHAFPKKKLFNLRQKYGARIIRDDIVRKE</sequence>
<proteinExistence type="predicted"/>
<organism evidence="1 2">
    <name type="scientific">Secundilactobacillus oryzae JCM 18671</name>
    <dbReference type="NCBI Taxonomy" id="1291743"/>
    <lineage>
        <taxon>Bacteria</taxon>
        <taxon>Bacillati</taxon>
        <taxon>Bacillota</taxon>
        <taxon>Bacilli</taxon>
        <taxon>Lactobacillales</taxon>
        <taxon>Lactobacillaceae</taxon>
        <taxon>Secundilactobacillus</taxon>
    </lineage>
</organism>
<evidence type="ECO:0000313" key="1">
    <source>
        <dbReference type="EMBL" id="GAK48686.1"/>
    </source>
</evidence>
<dbReference type="Proteomes" id="UP000028700">
    <property type="component" value="Unassembled WGS sequence"/>
</dbReference>